<name>A0A0P1ED23_9RHOB</name>
<gene>
    <name evidence="2" type="ORF">RUA4292_01792</name>
</gene>
<dbReference type="STRING" id="81569.RUM4293_03878"/>
<dbReference type="InterPro" id="IPR036844">
    <property type="entry name" value="Hint_dom_sf"/>
</dbReference>
<dbReference type="Proteomes" id="UP000050783">
    <property type="component" value="Unassembled WGS sequence"/>
</dbReference>
<evidence type="ECO:0000313" key="3">
    <source>
        <dbReference type="Proteomes" id="UP000050783"/>
    </source>
</evidence>
<evidence type="ECO:0000259" key="1">
    <source>
        <dbReference type="Pfam" id="PF13403"/>
    </source>
</evidence>
<protein>
    <recommendedName>
        <fullName evidence="1">Hedgehog/Intein (Hint) domain-containing protein</fullName>
    </recommendedName>
</protein>
<dbReference type="InterPro" id="IPR028992">
    <property type="entry name" value="Hedgehog/Intein_dom"/>
</dbReference>
<proteinExistence type="predicted"/>
<organism evidence="2 3">
    <name type="scientific">Ruegeria atlantica</name>
    <dbReference type="NCBI Taxonomy" id="81569"/>
    <lineage>
        <taxon>Bacteria</taxon>
        <taxon>Pseudomonadati</taxon>
        <taxon>Pseudomonadota</taxon>
        <taxon>Alphaproteobacteria</taxon>
        <taxon>Rhodobacterales</taxon>
        <taxon>Roseobacteraceae</taxon>
        <taxon>Ruegeria</taxon>
    </lineage>
</organism>
<sequence length="361" mass="39890">MAIYSYIEYDPDVISVITAGPDRVILDTDFDPSTDRRVFNVEDAAGGNILSRPGEPTLPDTGTVFNGDYNSDENGDDLTQTGTVTNLKGSSTFLSGDIYLEESYILTDPDGGTITVFRVEVEGTLAGFITSEPLEPGTVYSMTIVNVTPYNAPDTSDPTSIVDVPCFTAGTLIETPDGMRPIEALAVGDEVVTMDRGPQRIRWIGARALTGQELSEKPKLRPIRIAAGCRSGTCWYLHSIACWCDQLLRSVCSKPAKSLWLHTRWSAFLEYPSRKARNRSNIITCSSNSMRSSLPKAPHPKVCLPAPRPLGLCRPRRGQKCWSCFPRWPQRVSSHHPPVRFLRKASRFGTWCNVISRTADR</sequence>
<reference evidence="2 3" key="1">
    <citation type="submission" date="2015-09" db="EMBL/GenBank/DDBJ databases">
        <authorList>
            <consortium name="Swine Surveillance"/>
        </authorList>
    </citation>
    <scope>NUCLEOTIDE SEQUENCE [LARGE SCALE GENOMIC DNA]</scope>
    <source>
        <strain evidence="2 3">CECT 4292</strain>
    </source>
</reference>
<accession>A0A0P1ED23</accession>
<dbReference type="Gene3D" id="2.170.16.10">
    <property type="entry name" value="Hedgehog/Intein (Hint) domain"/>
    <property type="match status" value="1"/>
</dbReference>
<feature type="domain" description="Hedgehog/Intein (Hint)" evidence="1">
    <location>
        <begin position="165"/>
        <end position="228"/>
    </location>
</feature>
<dbReference type="SUPFAM" id="SSF51294">
    <property type="entry name" value="Hedgehog/intein (Hint) domain"/>
    <property type="match status" value="1"/>
</dbReference>
<evidence type="ECO:0000313" key="2">
    <source>
        <dbReference type="EMBL" id="CUH47621.1"/>
    </source>
</evidence>
<dbReference type="Pfam" id="PF13403">
    <property type="entry name" value="Hint_2"/>
    <property type="match status" value="1"/>
</dbReference>
<dbReference type="AlphaFoldDB" id="A0A0P1ED23"/>
<dbReference type="OrthoDB" id="6305173at2"/>
<dbReference type="EMBL" id="CYPU01000030">
    <property type="protein sequence ID" value="CUH47621.1"/>
    <property type="molecule type" value="Genomic_DNA"/>
</dbReference>